<dbReference type="InterPro" id="IPR036388">
    <property type="entry name" value="WH-like_DNA-bd_sf"/>
</dbReference>
<dbReference type="PANTHER" id="PTHR16305:SF35">
    <property type="entry name" value="TRANSCRIPTIONAL ACTIVATOR DOMAIN"/>
    <property type="match status" value="1"/>
</dbReference>
<dbReference type="GO" id="GO:0003677">
    <property type="term" value="F:DNA binding"/>
    <property type="evidence" value="ECO:0007669"/>
    <property type="project" value="InterPro"/>
</dbReference>
<dbReference type="Proteomes" id="UP000192775">
    <property type="component" value="Chromosome"/>
</dbReference>
<dbReference type="CDD" id="cd06170">
    <property type="entry name" value="LuxR_C_like"/>
    <property type="match status" value="1"/>
</dbReference>
<dbReference type="InterPro" id="IPR016032">
    <property type="entry name" value="Sig_transdc_resp-reg_C-effctor"/>
</dbReference>
<dbReference type="GO" id="GO:0006355">
    <property type="term" value="P:regulation of DNA-templated transcription"/>
    <property type="evidence" value="ECO:0007669"/>
    <property type="project" value="InterPro"/>
</dbReference>
<dbReference type="InterPro" id="IPR041664">
    <property type="entry name" value="AAA_16"/>
</dbReference>
<dbReference type="SUPFAM" id="SSF48452">
    <property type="entry name" value="TPR-like"/>
    <property type="match status" value="1"/>
</dbReference>
<keyword evidence="1" id="KW-0547">Nucleotide-binding</keyword>
<dbReference type="SUPFAM" id="SSF52540">
    <property type="entry name" value="P-loop containing nucleoside triphosphate hydrolases"/>
    <property type="match status" value="1"/>
</dbReference>
<evidence type="ECO:0000313" key="3">
    <source>
        <dbReference type="EMBL" id="ARJ05121.1"/>
    </source>
</evidence>
<dbReference type="RefSeq" id="WP_085019259.1">
    <property type="nucleotide sequence ID" value="NZ_BMHD01000001.1"/>
</dbReference>
<dbReference type="SMART" id="SM00421">
    <property type="entry name" value="HTH_LUXR"/>
    <property type="match status" value="1"/>
</dbReference>
<dbReference type="PROSITE" id="PS50043">
    <property type="entry name" value="HTH_LUXR_2"/>
    <property type="match status" value="1"/>
</dbReference>
<dbReference type="InterPro" id="IPR000792">
    <property type="entry name" value="Tscrpt_reg_LuxR_C"/>
</dbReference>
<evidence type="ECO:0000256" key="1">
    <source>
        <dbReference type="ARBA" id="ARBA00022741"/>
    </source>
</evidence>
<dbReference type="Gene3D" id="3.40.50.300">
    <property type="entry name" value="P-loop containing nucleotide triphosphate hydrolases"/>
    <property type="match status" value="1"/>
</dbReference>
<proteinExistence type="predicted"/>
<dbReference type="GO" id="GO:0005524">
    <property type="term" value="F:ATP binding"/>
    <property type="evidence" value="ECO:0007669"/>
    <property type="project" value="UniProtKB-KW"/>
</dbReference>
<dbReference type="InterPro" id="IPR011990">
    <property type="entry name" value="TPR-like_helical_dom_sf"/>
</dbReference>
<dbReference type="Pfam" id="PF00196">
    <property type="entry name" value="GerE"/>
    <property type="match status" value="1"/>
</dbReference>
<gene>
    <name evidence="3" type="ORF">B5808_07810</name>
</gene>
<dbReference type="STRING" id="1619308.B5808_07810"/>
<dbReference type="Gene3D" id="1.10.10.10">
    <property type="entry name" value="Winged helix-like DNA-binding domain superfamily/Winged helix DNA-binding domain"/>
    <property type="match status" value="1"/>
</dbReference>
<dbReference type="SUPFAM" id="SSF46894">
    <property type="entry name" value="C-terminal effector domain of the bipartite response regulators"/>
    <property type="match status" value="1"/>
</dbReference>
<dbReference type="KEGG" id="cphy:B5808_07810"/>
<name>A0A1X9LMF6_9MICO</name>
<sequence length="963" mass="103165">MQTSRALIGREDDLDALRSMVAALEGPPGPVQVLVLAGEAGIGKTRLVSELLEDGEQGREAIVVRGQCIDLDRDAPPYAPVRSLLRSLLARVGREAVLEAAGPSVGALALLVPEVADQASVATADGADRLFDAVAVLLTTLSAERPLVVVVEDLHWADQASLALLRYLVRAGEAARVLLVVTVRSDELGSAGAVRGWLADLERLPSVRRRTLSRLSRRQVRQLAESLRPAPLSSSDVTRVYERSEGVPFYVEELVCSGTFDAQSEFPETLRDVLLARYATLADSTQRLVRVLSAGGDRVAHDVLDTVLAVWPGFADTELVDAAVREAVASGLVEIDGDTYAFRHALVREAVHGELLPGERVRFHTAYARALEAIAAERDVDPTALSYHWLAAHDLPAAFSAAVAAMARARAAFAFAAAARMGERALDLWDTVPDAEERAGRSREQLLAETAYIHRNAGESERALALIDEAISCSRDAEPERMSRLLRDKASFLANLGQPGSIDLLERAVGLVADRPASVVRANVLGELAARLMLAARFDEAVRIAQRAYDDAAAVESPARMSVASNIRGNSRLALGEIDLGIADLLEAGRLAERETADSARIRFWVNLSDAYNVLGRYDDALRIAEEGVLGARARGVERTSGVILLANTVAPLVATGRVEEAERALSRAMELDPPIGFSAHLIRHSLQLMVWRGRVEEAAAMLSASRAQLDLQARIDAQSRLELAAIAGEVALEGGDLPSAWREVRILFQPEHRPFPAFDLPLALVAARILGEASARGVAVSPPDAAERVLALIDDLQWWPTASAHRALAAAEIAFDDIDLWRTAASAVDAPTSPLQQRARAHARLASLEARGAGGADRAAAVTSAEAAAELAARAGMTRIASEMAALRTRLRSGSSGSADPDALTEREHDVLELLSQGASNREIAARLFISAKTVSVHVSNILRKTGAASRTEAVYLAGRRR</sequence>
<reference evidence="3 4" key="1">
    <citation type="submission" date="2017-04" db="EMBL/GenBank/DDBJ databases">
        <authorList>
            <person name="Afonso C.L."/>
            <person name="Miller P.J."/>
            <person name="Scott M.A."/>
            <person name="Spackman E."/>
            <person name="Goraichik I."/>
            <person name="Dimitrov K.M."/>
            <person name="Suarez D.L."/>
            <person name="Swayne D.E."/>
        </authorList>
    </citation>
    <scope>NUCLEOTIDE SEQUENCE [LARGE SCALE GENOMIC DNA]</scope>
    <source>
        <strain evidence="4">XA(T)</strain>
    </source>
</reference>
<dbReference type="AlphaFoldDB" id="A0A1X9LMF6"/>
<dbReference type="GO" id="GO:0004016">
    <property type="term" value="F:adenylate cyclase activity"/>
    <property type="evidence" value="ECO:0007669"/>
    <property type="project" value="TreeGrafter"/>
</dbReference>
<dbReference type="InterPro" id="IPR027417">
    <property type="entry name" value="P-loop_NTPase"/>
</dbReference>
<keyword evidence="4" id="KW-1185">Reference proteome</keyword>
<evidence type="ECO:0000256" key="2">
    <source>
        <dbReference type="ARBA" id="ARBA00022840"/>
    </source>
</evidence>
<dbReference type="Pfam" id="PF13191">
    <property type="entry name" value="AAA_16"/>
    <property type="match status" value="1"/>
</dbReference>
<protein>
    <submittedName>
        <fullName evidence="3">Uncharacterized protein</fullName>
    </submittedName>
</protein>
<dbReference type="PRINTS" id="PR00038">
    <property type="entry name" value="HTHLUXR"/>
</dbReference>
<evidence type="ECO:0000313" key="4">
    <source>
        <dbReference type="Proteomes" id="UP000192775"/>
    </source>
</evidence>
<dbReference type="PROSITE" id="PS00622">
    <property type="entry name" value="HTH_LUXR_1"/>
    <property type="match status" value="1"/>
</dbReference>
<dbReference type="GO" id="GO:0005737">
    <property type="term" value="C:cytoplasm"/>
    <property type="evidence" value="ECO:0007669"/>
    <property type="project" value="TreeGrafter"/>
</dbReference>
<keyword evidence="2" id="KW-0067">ATP-binding</keyword>
<dbReference type="Gene3D" id="1.25.40.10">
    <property type="entry name" value="Tetratricopeptide repeat domain"/>
    <property type="match status" value="1"/>
</dbReference>
<dbReference type="PANTHER" id="PTHR16305">
    <property type="entry name" value="TESTICULAR SOLUBLE ADENYLYL CYCLASE"/>
    <property type="match status" value="1"/>
</dbReference>
<accession>A0A1X9LMF6</accession>
<dbReference type="EMBL" id="CP020715">
    <property type="protein sequence ID" value="ARJ05121.1"/>
    <property type="molecule type" value="Genomic_DNA"/>
</dbReference>
<organism evidence="3 4">
    <name type="scientific">Cnuibacter physcomitrellae</name>
    <dbReference type="NCBI Taxonomy" id="1619308"/>
    <lineage>
        <taxon>Bacteria</taxon>
        <taxon>Bacillati</taxon>
        <taxon>Actinomycetota</taxon>
        <taxon>Actinomycetes</taxon>
        <taxon>Micrococcales</taxon>
        <taxon>Microbacteriaceae</taxon>
        <taxon>Cnuibacter</taxon>
    </lineage>
</organism>